<gene>
    <name evidence="2" type="ORF">C0Q70_02321</name>
</gene>
<name>A0A2T7PPL5_POMCA</name>
<keyword evidence="3" id="KW-1185">Reference proteome</keyword>
<feature type="region of interest" description="Disordered" evidence="1">
    <location>
        <begin position="1"/>
        <end position="21"/>
    </location>
</feature>
<reference evidence="2 3" key="1">
    <citation type="submission" date="2018-04" db="EMBL/GenBank/DDBJ databases">
        <title>The genome of golden apple snail Pomacea canaliculata provides insight into stress tolerance and invasive adaptation.</title>
        <authorList>
            <person name="Liu C."/>
            <person name="Liu B."/>
            <person name="Ren Y."/>
            <person name="Zhang Y."/>
            <person name="Wang H."/>
            <person name="Li S."/>
            <person name="Jiang F."/>
            <person name="Yin L."/>
            <person name="Zhang G."/>
            <person name="Qian W."/>
            <person name="Fan W."/>
        </authorList>
    </citation>
    <scope>NUCLEOTIDE SEQUENCE [LARGE SCALE GENOMIC DNA]</scope>
    <source>
        <strain evidence="2">SZHN2017</strain>
        <tissue evidence="2">Muscle</tissue>
    </source>
</reference>
<evidence type="ECO:0000313" key="2">
    <source>
        <dbReference type="EMBL" id="PVD35361.1"/>
    </source>
</evidence>
<dbReference type="EMBL" id="PZQS01000002">
    <property type="protein sequence ID" value="PVD35361.1"/>
    <property type="molecule type" value="Genomic_DNA"/>
</dbReference>
<sequence length="185" mass="20582">MDGHHDDREERQEAQNKKREKHFTTDMITAAGWRNKAKDIPEDVDVNKETSVCTIQAQMVATIIRLMLVLMTCSTNKLCPGTVGWGEGGESEPLPASLSGERDCWMSCCVFKPSLVSDPTNPSTKTDLPPHDDRSQDRCWEAINDIPCGCNDYCHGYSTPCVQAGKRWKCLPSAHLCTPPTPCKK</sequence>
<feature type="compositionally biased region" description="Basic and acidic residues" evidence="1">
    <location>
        <begin position="1"/>
        <end position="17"/>
    </location>
</feature>
<dbReference type="AlphaFoldDB" id="A0A2T7PPL5"/>
<evidence type="ECO:0000256" key="1">
    <source>
        <dbReference type="SAM" id="MobiDB-lite"/>
    </source>
</evidence>
<organism evidence="2 3">
    <name type="scientific">Pomacea canaliculata</name>
    <name type="common">Golden apple snail</name>
    <dbReference type="NCBI Taxonomy" id="400727"/>
    <lineage>
        <taxon>Eukaryota</taxon>
        <taxon>Metazoa</taxon>
        <taxon>Spiralia</taxon>
        <taxon>Lophotrochozoa</taxon>
        <taxon>Mollusca</taxon>
        <taxon>Gastropoda</taxon>
        <taxon>Caenogastropoda</taxon>
        <taxon>Architaenioglossa</taxon>
        <taxon>Ampullarioidea</taxon>
        <taxon>Ampullariidae</taxon>
        <taxon>Pomacea</taxon>
    </lineage>
</organism>
<comment type="caution">
    <text evidence="2">The sequence shown here is derived from an EMBL/GenBank/DDBJ whole genome shotgun (WGS) entry which is preliminary data.</text>
</comment>
<dbReference type="Proteomes" id="UP000245119">
    <property type="component" value="Linkage Group LG2"/>
</dbReference>
<accession>A0A2T7PPL5</accession>
<proteinExistence type="predicted"/>
<protein>
    <submittedName>
        <fullName evidence="2">Uncharacterized protein</fullName>
    </submittedName>
</protein>
<evidence type="ECO:0000313" key="3">
    <source>
        <dbReference type="Proteomes" id="UP000245119"/>
    </source>
</evidence>